<proteinExistence type="predicted"/>
<organism evidence="1 2">
    <name type="scientific">Plantibacter elymi</name>
    <name type="common">nom. nud.</name>
    <dbReference type="NCBI Taxonomy" id="199708"/>
    <lineage>
        <taxon>Bacteria</taxon>
        <taxon>Bacillati</taxon>
        <taxon>Actinomycetota</taxon>
        <taxon>Actinomycetes</taxon>
        <taxon>Micrococcales</taxon>
        <taxon>Microbacteriaceae</taxon>
        <taxon>Plantibacter</taxon>
    </lineage>
</organism>
<gene>
    <name evidence="1" type="ORF">SAMN06295909_0735</name>
</gene>
<comment type="caution">
    <text evidence="1">The sequence shown here is derived from an EMBL/GenBank/DDBJ whole genome shotgun (WGS) entry which is preliminary data.</text>
</comment>
<evidence type="ECO:0000313" key="2">
    <source>
        <dbReference type="Proteomes" id="UP000194464"/>
    </source>
</evidence>
<dbReference type="EMBL" id="FXWJ01000001">
    <property type="protein sequence ID" value="SMQ62432.1"/>
    <property type="molecule type" value="Genomic_DNA"/>
</dbReference>
<protein>
    <submittedName>
        <fullName evidence="1">Uncharacterized protein</fullName>
    </submittedName>
</protein>
<dbReference type="Proteomes" id="UP000194464">
    <property type="component" value="Unassembled WGS sequence"/>
</dbReference>
<keyword evidence="2" id="KW-1185">Reference proteome</keyword>
<sequence>MTTNAVIDRCGFDSALRGVIPGEVGTLYDSYILPHSEYRAYLTAMFRLRFAPGARPPALQDLLKGVAVSSQPYGLTLGAAMHISLPEALYSIPVVLSQVSASEVLDGVRIHAGYLQLPADSAEFIETAIRARADVIACGHEQNTLALAVLREYRVQIAMLNHECRLRETKEFSDDISAG</sequence>
<evidence type="ECO:0000313" key="1">
    <source>
        <dbReference type="EMBL" id="SMQ62432.1"/>
    </source>
</evidence>
<reference evidence="1 2" key="1">
    <citation type="submission" date="2017-04" db="EMBL/GenBank/DDBJ databases">
        <authorList>
            <person name="Varghese N."/>
            <person name="Submissions S."/>
        </authorList>
    </citation>
    <scope>NUCLEOTIDE SEQUENCE [LARGE SCALE GENOMIC DNA]</scope>
    <source>
        <strain evidence="1 2">VKM Ac-1784</strain>
    </source>
</reference>
<name>A0ABY1R959_9MICO</name>
<accession>A0ABY1R959</accession>